<accession>A0A640SQS7</accession>
<sequence length="258" mass="27407">MTSKSLMAGGSLEIVFQAGMVRAWLTAKLDVLVEWNPFYFDVGIGVRIEVSATIKVWFLRLTISVEIGASVRVWGPAVGGEATVHLWFISFTFGFGAERRSEKPALGWGGFQGMLPQPKHIIRTVPGPGYAGESTLDAAADSDTKPWLVNSGGFTFTTDTRAPVSTLYLDRDPAAVPGGRAARGPRRGRLGHRRHGPRAPLLAAGPRASTRPALGEPAGGGVRGALCDGPGPRRPVRQGQAPARGDGLLRPRPRGRSA</sequence>
<gene>
    <name evidence="3" type="ORF">Sgleb_14350</name>
</gene>
<feature type="compositionally biased region" description="Low complexity" evidence="1">
    <location>
        <begin position="198"/>
        <end position="208"/>
    </location>
</feature>
<dbReference type="Proteomes" id="UP000430079">
    <property type="component" value="Unassembled WGS sequence"/>
</dbReference>
<evidence type="ECO:0000313" key="4">
    <source>
        <dbReference type="Proteomes" id="UP000430079"/>
    </source>
</evidence>
<comment type="caution">
    <text evidence="3">The sequence shown here is derived from an EMBL/GenBank/DDBJ whole genome shotgun (WGS) entry which is preliminary data.</text>
</comment>
<name>A0A640SQS7_9ACTN</name>
<evidence type="ECO:0000259" key="2">
    <source>
        <dbReference type="Pfam" id="PF20248"/>
    </source>
</evidence>
<dbReference type="Pfam" id="PF20248">
    <property type="entry name" value="DUF6603"/>
    <property type="match status" value="1"/>
</dbReference>
<keyword evidence="4" id="KW-1185">Reference proteome</keyword>
<proteinExistence type="predicted"/>
<dbReference type="EMBL" id="BLIO01000001">
    <property type="protein sequence ID" value="GFE13388.1"/>
    <property type="molecule type" value="Genomic_DNA"/>
</dbReference>
<dbReference type="InterPro" id="IPR046538">
    <property type="entry name" value="DUF6603"/>
</dbReference>
<evidence type="ECO:0000313" key="3">
    <source>
        <dbReference type="EMBL" id="GFE13388.1"/>
    </source>
</evidence>
<feature type="region of interest" description="Disordered" evidence="1">
    <location>
        <begin position="174"/>
        <end position="258"/>
    </location>
</feature>
<feature type="domain" description="DUF6603" evidence="2">
    <location>
        <begin position="1"/>
        <end position="159"/>
    </location>
</feature>
<organism evidence="3 4">
    <name type="scientific">Streptomyces glebosus</name>
    <dbReference type="NCBI Taxonomy" id="249580"/>
    <lineage>
        <taxon>Bacteria</taxon>
        <taxon>Bacillati</taxon>
        <taxon>Actinomycetota</taxon>
        <taxon>Actinomycetes</taxon>
        <taxon>Kitasatosporales</taxon>
        <taxon>Streptomycetaceae</taxon>
        <taxon>Streptomyces</taxon>
    </lineage>
</organism>
<reference evidence="3 4" key="1">
    <citation type="submission" date="2019-12" db="EMBL/GenBank/DDBJ databases">
        <title>Whole genome shotgun sequence of Streptomyces hygroscopicus subsp. glebosus NBRC 13786.</title>
        <authorList>
            <person name="Ichikawa N."/>
            <person name="Kimura A."/>
            <person name="Kitahashi Y."/>
            <person name="Komaki H."/>
            <person name="Tamura T."/>
        </authorList>
    </citation>
    <scope>NUCLEOTIDE SEQUENCE [LARGE SCALE GENOMIC DNA]</scope>
    <source>
        <strain evidence="3 4">NBRC 13786</strain>
    </source>
</reference>
<protein>
    <recommendedName>
        <fullName evidence="2">DUF6603 domain-containing protein</fullName>
    </recommendedName>
</protein>
<dbReference type="AlphaFoldDB" id="A0A640SQS7"/>
<feature type="compositionally biased region" description="Basic residues" evidence="1">
    <location>
        <begin position="183"/>
        <end position="197"/>
    </location>
</feature>
<evidence type="ECO:0000256" key="1">
    <source>
        <dbReference type="SAM" id="MobiDB-lite"/>
    </source>
</evidence>
<dbReference type="RefSeq" id="WP_308438254.1">
    <property type="nucleotide sequence ID" value="NZ_BNCA01000013.1"/>
</dbReference>